<dbReference type="Proteomes" id="UP000308600">
    <property type="component" value="Unassembled WGS sequence"/>
</dbReference>
<accession>A0ACD3B6J9</accession>
<evidence type="ECO:0000313" key="1">
    <source>
        <dbReference type="EMBL" id="TFK73708.1"/>
    </source>
</evidence>
<proteinExistence type="predicted"/>
<keyword evidence="2" id="KW-1185">Reference proteome</keyword>
<reference evidence="1 2" key="1">
    <citation type="journal article" date="2019" name="Nat. Ecol. Evol.">
        <title>Megaphylogeny resolves global patterns of mushroom evolution.</title>
        <authorList>
            <person name="Varga T."/>
            <person name="Krizsan K."/>
            <person name="Foldi C."/>
            <person name="Dima B."/>
            <person name="Sanchez-Garcia M."/>
            <person name="Sanchez-Ramirez S."/>
            <person name="Szollosi G.J."/>
            <person name="Szarkandi J.G."/>
            <person name="Papp V."/>
            <person name="Albert L."/>
            <person name="Andreopoulos W."/>
            <person name="Angelini C."/>
            <person name="Antonin V."/>
            <person name="Barry K.W."/>
            <person name="Bougher N.L."/>
            <person name="Buchanan P."/>
            <person name="Buyck B."/>
            <person name="Bense V."/>
            <person name="Catcheside P."/>
            <person name="Chovatia M."/>
            <person name="Cooper J."/>
            <person name="Damon W."/>
            <person name="Desjardin D."/>
            <person name="Finy P."/>
            <person name="Geml J."/>
            <person name="Haridas S."/>
            <person name="Hughes K."/>
            <person name="Justo A."/>
            <person name="Karasinski D."/>
            <person name="Kautmanova I."/>
            <person name="Kiss B."/>
            <person name="Kocsube S."/>
            <person name="Kotiranta H."/>
            <person name="LaButti K.M."/>
            <person name="Lechner B.E."/>
            <person name="Liimatainen K."/>
            <person name="Lipzen A."/>
            <person name="Lukacs Z."/>
            <person name="Mihaltcheva S."/>
            <person name="Morgado L.N."/>
            <person name="Niskanen T."/>
            <person name="Noordeloos M.E."/>
            <person name="Ohm R.A."/>
            <person name="Ortiz-Santana B."/>
            <person name="Ovrebo C."/>
            <person name="Racz N."/>
            <person name="Riley R."/>
            <person name="Savchenko A."/>
            <person name="Shiryaev A."/>
            <person name="Soop K."/>
            <person name="Spirin V."/>
            <person name="Szebenyi C."/>
            <person name="Tomsovsky M."/>
            <person name="Tulloss R.E."/>
            <person name="Uehling J."/>
            <person name="Grigoriev I.V."/>
            <person name="Vagvolgyi C."/>
            <person name="Papp T."/>
            <person name="Martin F.M."/>
            <person name="Miettinen O."/>
            <person name="Hibbett D.S."/>
            <person name="Nagy L.G."/>
        </authorList>
    </citation>
    <scope>NUCLEOTIDE SEQUENCE [LARGE SCALE GENOMIC DNA]</scope>
    <source>
        <strain evidence="1 2">NL-1719</strain>
    </source>
</reference>
<dbReference type="EMBL" id="ML208273">
    <property type="protein sequence ID" value="TFK73708.1"/>
    <property type="molecule type" value="Genomic_DNA"/>
</dbReference>
<organism evidence="1 2">
    <name type="scientific">Pluteus cervinus</name>
    <dbReference type="NCBI Taxonomy" id="181527"/>
    <lineage>
        <taxon>Eukaryota</taxon>
        <taxon>Fungi</taxon>
        <taxon>Dikarya</taxon>
        <taxon>Basidiomycota</taxon>
        <taxon>Agaricomycotina</taxon>
        <taxon>Agaricomycetes</taxon>
        <taxon>Agaricomycetidae</taxon>
        <taxon>Agaricales</taxon>
        <taxon>Pluteineae</taxon>
        <taxon>Pluteaceae</taxon>
        <taxon>Pluteus</taxon>
    </lineage>
</organism>
<sequence>MSTKDRALAELEGDKLTEILRDSSIFAGQETQLNINIINNTFHVQESATVSIDQSGTTNTTQVSEKNDNYCVQNMSNTKPDEGENNHPMNSAENHRVPPSNNSGFPPMDPTSFNPPQPIYPNPQHTEPPAWPYSQPGQYPFGMLGAAGQPPSFGPPPELCICPEPHLYPGYGWAPQPFPPSGLYRTRSDRPSTTRSPKHPGRTRRRTISSGAGTVNATQAAVKESKPRINPNPSKTKSSTPEKSSDNVGVRAIEADRKSTQWVMGSLVLFAGLAAITRLSG</sequence>
<gene>
    <name evidence="1" type="ORF">BDN72DRAFT_834300</name>
</gene>
<name>A0ACD3B6J9_9AGAR</name>
<evidence type="ECO:0000313" key="2">
    <source>
        <dbReference type="Proteomes" id="UP000308600"/>
    </source>
</evidence>
<protein>
    <submittedName>
        <fullName evidence="1">Uncharacterized protein</fullName>
    </submittedName>
</protein>